<dbReference type="GO" id="GO:0016787">
    <property type="term" value="F:hydrolase activity"/>
    <property type="evidence" value="ECO:0007669"/>
    <property type="project" value="UniProtKB-KW"/>
</dbReference>
<dbReference type="PANTHER" id="PTHR10992:SF1086">
    <property type="entry name" value="AB HYDROLASE-1 DOMAIN-CONTAINING PROTEIN"/>
    <property type="match status" value="1"/>
</dbReference>
<dbReference type="InterPro" id="IPR045889">
    <property type="entry name" value="MES/HNL"/>
</dbReference>
<gene>
    <name evidence="2" type="ORF">GCM10023350_08730</name>
</gene>
<reference evidence="3" key="1">
    <citation type="journal article" date="2019" name="Int. J. Syst. Evol. Microbiol.">
        <title>The Global Catalogue of Microorganisms (GCM) 10K type strain sequencing project: providing services to taxonomists for standard genome sequencing and annotation.</title>
        <authorList>
            <consortium name="The Broad Institute Genomics Platform"/>
            <consortium name="The Broad Institute Genome Sequencing Center for Infectious Disease"/>
            <person name="Wu L."/>
            <person name="Ma J."/>
        </authorList>
    </citation>
    <scope>NUCLEOTIDE SEQUENCE [LARGE SCALE GENOMIC DNA]</scope>
    <source>
        <strain evidence="3">JCM 18532</strain>
    </source>
</reference>
<keyword evidence="3" id="KW-1185">Reference proteome</keyword>
<dbReference type="Proteomes" id="UP001499882">
    <property type="component" value="Unassembled WGS sequence"/>
</dbReference>
<evidence type="ECO:0000313" key="2">
    <source>
        <dbReference type="EMBL" id="GAA4727918.1"/>
    </source>
</evidence>
<protein>
    <submittedName>
        <fullName evidence="2">Alpha/beta fold hydrolase</fullName>
    </submittedName>
</protein>
<dbReference type="InterPro" id="IPR029058">
    <property type="entry name" value="AB_hydrolase_fold"/>
</dbReference>
<dbReference type="SUPFAM" id="SSF53474">
    <property type="entry name" value="alpha/beta-Hydrolases"/>
    <property type="match status" value="1"/>
</dbReference>
<comment type="caution">
    <text evidence="2">The sequence shown here is derived from an EMBL/GenBank/DDBJ whole genome shotgun (WGS) entry which is preliminary data.</text>
</comment>
<evidence type="ECO:0000259" key="1">
    <source>
        <dbReference type="Pfam" id="PF12697"/>
    </source>
</evidence>
<dbReference type="InterPro" id="IPR000073">
    <property type="entry name" value="AB_hydrolase_1"/>
</dbReference>
<keyword evidence="2" id="KW-0378">Hydrolase</keyword>
<sequence length="245" mass="27129">MTVSTSRPVVLVHGGFHGAWCWHKVVAQLRGYGREVYALDLSGAGGRVHLLTSRLTQEDRIADVVGFIESRELDEVVLCVHSAGGMMGAGVVDRIPERIHHAIFLDACVPRSGESLLDVIGNAEGVHDVYRQDAQENGDGWRLSASTLPPDLFGLEGEADQQLFLRRRTDDSLNIWSEPLTHGASFKTFTGRTYVRFEGMPMGFSSRIVETLEQDPTWETARWDTGHDAMLSHPSMVTELIQDVS</sequence>
<dbReference type="PANTHER" id="PTHR10992">
    <property type="entry name" value="METHYLESTERASE FAMILY MEMBER"/>
    <property type="match status" value="1"/>
</dbReference>
<proteinExistence type="predicted"/>
<dbReference type="Pfam" id="PF12697">
    <property type="entry name" value="Abhydrolase_6"/>
    <property type="match status" value="1"/>
</dbReference>
<accession>A0ABP8YHJ1</accession>
<organism evidence="2 3">
    <name type="scientific">Nocardioides endophyticus</name>
    <dbReference type="NCBI Taxonomy" id="1353775"/>
    <lineage>
        <taxon>Bacteria</taxon>
        <taxon>Bacillati</taxon>
        <taxon>Actinomycetota</taxon>
        <taxon>Actinomycetes</taxon>
        <taxon>Propionibacteriales</taxon>
        <taxon>Nocardioidaceae</taxon>
        <taxon>Nocardioides</taxon>
    </lineage>
</organism>
<name>A0ABP8YHJ1_9ACTN</name>
<dbReference type="EMBL" id="BAABKN010000005">
    <property type="protein sequence ID" value="GAA4727918.1"/>
    <property type="molecule type" value="Genomic_DNA"/>
</dbReference>
<dbReference type="RefSeq" id="WP_345525368.1">
    <property type="nucleotide sequence ID" value="NZ_BAABKN010000005.1"/>
</dbReference>
<dbReference type="Gene3D" id="3.40.50.1820">
    <property type="entry name" value="alpha/beta hydrolase"/>
    <property type="match status" value="1"/>
</dbReference>
<feature type="domain" description="AB hydrolase-1" evidence="1">
    <location>
        <begin position="9"/>
        <end position="234"/>
    </location>
</feature>
<evidence type="ECO:0000313" key="3">
    <source>
        <dbReference type="Proteomes" id="UP001499882"/>
    </source>
</evidence>